<gene>
    <name evidence="3" type="ORF">MAIT1_04446</name>
</gene>
<dbReference type="Proteomes" id="UP000194003">
    <property type="component" value="Unassembled WGS sequence"/>
</dbReference>
<dbReference type="AlphaFoldDB" id="A0A1Y2K9A5"/>
<accession>A0A1Y2K9A5</accession>
<name>A0A1Y2K9A5_9PROT</name>
<keyword evidence="1" id="KW-0175">Coiled coil</keyword>
<keyword evidence="2" id="KW-0472">Membrane</keyword>
<keyword evidence="4" id="KW-1185">Reference proteome</keyword>
<dbReference type="PANTHER" id="PTHR40278">
    <property type="entry name" value="DNA UTILIZATION PROTEIN HOFN"/>
    <property type="match status" value="1"/>
</dbReference>
<keyword evidence="2" id="KW-0812">Transmembrane</keyword>
<keyword evidence="2" id="KW-1133">Transmembrane helix</keyword>
<dbReference type="EMBL" id="LVJN01000014">
    <property type="protein sequence ID" value="OSM07335.1"/>
    <property type="molecule type" value="Genomic_DNA"/>
</dbReference>
<evidence type="ECO:0000313" key="3">
    <source>
        <dbReference type="EMBL" id="OSM07335.1"/>
    </source>
</evidence>
<dbReference type="Pfam" id="PF05137">
    <property type="entry name" value="PilN"/>
    <property type="match status" value="1"/>
</dbReference>
<organism evidence="3 4">
    <name type="scientific">Magnetofaba australis IT-1</name>
    <dbReference type="NCBI Taxonomy" id="1434232"/>
    <lineage>
        <taxon>Bacteria</taxon>
        <taxon>Pseudomonadati</taxon>
        <taxon>Pseudomonadota</taxon>
        <taxon>Magnetococcia</taxon>
        <taxon>Magnetococcales</taxon>
        <taxon>Magnetococcaceae</taxon>
        <taxon>Magnetofaba</taxon>
    </lineage>
</organism>
<evidence type="ECO:0000256" key="2">
    <source>
        <dbReference type="SAM" id="Phobius"/>
    </source>
</evidence>
<feature type="transmembrane region" description="Helical" evidence="2">
    <location>
        <begin position="209"/>
        <end position="231"/>
    </location>
</feature>
<proteinExistence type="predicted"/>
<dbReference type="InterPro" id="IPR007813">
    <property type="entry name" value="PilN"/>
</dbReference>
<evidence type="ECO:0000313" key="4">
    <source>
        <dbReference type="Proteomes" id="UP000194003"/>
    </source>
</evidence>
<comment type="caution">
    <text evidence="3">The sequence shown here is derived from an EMBL/GenBank/DDBJ whole genome shotgun (WGS) entry which is preliminary data.</text>
</comment>
<reference evidence="3 4" key="1">
    <citation type="journal article" date="2016" name="BMC Genomics">
        <title>Combined genomic and structural analyses of a cultured magnetotactic bacterium reveals its niche adaptation to a dynamic environment.</title>
        <authorList>
            <person name="Araujo A.C."/>
            <person name="Morillo V."/>
            <person name="Cypriano J."/>
            <person name="Teixeira L.C."/>
            <person name="Leao P."/>
            <person name="Lyra S."/>
            <person name="Almeida L.G."/>
            <person name="Bazylinski D.A."/>
            <person name="Vasconcellos A.T."/>
            <person name="Abreu F."/>
            <person name="Lins U."/>
        </authorList>
    </citation>
    <scope>NUCLEOTIDE SEQUENCE [LARGE SCALE GENOMIC DNA]</scope>
    <source>
        <strain evidence="3 4">IT-1</strain>
    </source>
</reference>
<sequence>MLGGEGQLLLRRLDCQGVEPKGLSEFLALTAEETLPQGVDAYAIDHWRIDENHVCLAALPRDAMQTSLADQRIDGAQVTRVWMPELRTPPGQGVRLVLRHAAQRLSAYVWRDNILIDWCIFNAERQRTLALQWINQAAPEPPARVFVSGCSDPTLMAQTFAALWPRATVEEYDFNAFDPSQTLCAGVTFTAFLKELDNLPTDAGAKLRLGAAVAGFAAALLFLGFANLLTLEEQVQALERQVSTLKMRANRSNQVASRIGELTQQLDEIKTLTTERISALRALGAIGDTMPGAVALERIAIERSGLIALEGVADSELEVGHLLWRLSNADLFEDVRTPLLQKGENQDQAQVKFRIEMRLIAPLLTMPEEASEL</sequence>
<dbReference type="STRING" id="1434232.MAIT1_04446"/>
<protein>
    <submittedName>
        <fullName evidence="3">Putative Fimbrial assembly family protein</fullName>
    </submittedName>
</protein>
<dbReference type="InterPro" id="IPR052534">
    <property type="entry name" value="Extracell_DNA_Util/SecSys_Comp"/>
</dbReference>
<feature type="coiled-coil region" evidence="1">
    <location>
        <begin position="228"/>
        <end position="255"/>
    </location>
</feature>
<dbReference type="PANTHER" id="PTHR40278:SF1">
    <property type="entry name" value="DNA UTILIZATION PROTEIN HOFN"/>
    <property type="match status" value="1"/>
</dbReference>
<evidence type="ECO:0000256" key="1">
    <source>
        <dbReference type="SAM" id="Coils"/>
    </source>
</evidence>